<keyword evidence="2" id="KW-1185">Reference proteome</keyword>
<organism evidence="1 2">
    <name type="scientific">Natronomonas pharaonis (strain ATCC 35678 / DSM 2160 / CIP 103997 / JCM 8858 / NBRC 14720 / NCIMB 2260 / Gabara)</name>
    <name type="common">Halobacterium pharaonis</name>
    <dbReference type="NCBI Taxonomy" id="348780"/>
    <lineage>
        <taxon>Archaea</taxon>
        <taxon>Methanobacteriati</taxon>
        <taxon>Methanobacteriota</taxon>
        <taxon>Stenosarchaea group</taxon>
        <taxon>Halobacteria</taxon>
        <taxon>Halobacteriales</taxon>
        <taxon>Natronomonadaceae</taxon>
        <taxon>Natronomonas</taxon>
    </lineage>
</organism>
<dbReference type="Proteomes" id="UP000002698">
    <property type="component" value="Chromosome"/>
</dbReference>
<dbReference type="STRING" id="348780.NP_3014A"/>
<reference evidence="1 2" key="1">
    <citation type="journal article" date="2005" name="Genome Res.">
        <title>Living with two extremes: conclusions from the genome sequence of Natronomonas pharaonis.</title>
        <authorList>
            <person name="Falb M."/>
            <person name="Pfeiffer F."/>
            <person name="Palm P."/>
            <person name="Rodewald K."/>
            <person name="Hickmann V."/>
            <person name="Tittor J."/>
            <person name="Oesterhelt D."/>
        </authorList>
    </citation>
    <scope>NUCLEOTIDE SEQUENCE [LARGE SCALE GENOMIC DNA]</scope>
    <source>
        <strain evidence="2">ATCC 35678 / DSM 2160 / CIP 103997 / JCM 8858 / NBRC 14720 / NCIMB 2260 / Gabara</strain>
    </source>
</reference>
<dbReference type="eggNOG" id="arCOG06445">
    <property type="taxonomic scope" value="Archaea"/>
</dbReference>
<dbReference type="OrthoDB" id="198243at2157"/>
<dbReference type="GeneID" id="3701628"/>
<dbReference type="KEGG" id="nph:NP_3014A"/>
<sequence>MYSLRLDCYRCGTEYGYVGAMPHPGQCPACDSPCVPPAGTLTVTDSLRWESANGLAKVWIRTLDERDRPFEFEIAANGSRGKLAGLKIDGIKIDPNAATALERLPEAVADEIDELGITELDTATREVSK</sequence>
<proteinExistence type="predicted"/>
<accession>A0A1U7EWW3</accession>
<dbReference type="EMBL" id="CR936257">
    <property type="protein sequence ID" value="CAI49598.1"/>
    <property type="molecule type" value="Genomic_DNA"/>
</dbReference>
<dbReference type="EnsemblBacteria" id="CAI49598">
    <property type="protein sequence ID" value="CAI49598"/>
    <property type="gene ID" value="NP_3014A"/>
</dbReference>
<name>A0A1U7EWW3_NATPD</name>
<dbReference type="HOGENOM" id="CLU_1891489_0_0_2"/>
<dbReference type="RefSeq" id="WP_011323221.1">
    <property type="nucleotide sequence ID" value="NC_007426.1"/>
</dbReference>
<dbReference type="AlphaFoldDB" id="A0A1U7EWW3"/>
<evidence type="ECO:0000313" key="2">
    <source>
        <dbReference type="Proteomes" id="UP000002698"/>
    </source>
</evidence>
<protein>
    <submittedName>
        <fullName evidence="1">Uncharacterized protein</fullName>
    </submittedName>
</protein>
<evidence type="ECO:0000313" key="1">
    <source>
        <dbReference type="EMBL" id="CAI49598.1"/>
    </source>
</evidence>
<gene>
    <name evidence="1" type="ordered locus">NP_3014A</name>
</gene>